<dbReference type="RefSeq" id="WP_128776455.1">
    <property type="nucleotide sequence ID" value="NZ_RYFI01000003.1"/>
</dbReference>
<reference evidence="2 3" key="1">
    <citation type="submission" date="2018-12" db="EMBL/GenBank/DDBJ databases">
        <title>bacterium Hansschlegelia zhihuaiae S113.</title>
        <authorList>
            <person name="He J."/>
        </authorList>
    </citation>
    <scope>NUCLEOTIDE SEQUENCE [LARGE SCALE GENOMIC DNA]</scope>
    <source>
        <strain evidence="2 3">S 113</strain>
    </source>
</reference>
<proteinExistence type="predicted"/>
<keyword evidence="3" id="KW-1185">Reference proteome</keyword>
<feature type="compositionally biased region" description="Basic residues" evidence="1">
    <location>
        <begin position="95"/>
        <end position="104"/>
    </location>
</feature>
<comment type="caution">
    <text evidence="2">The sequence shown here is derived from an EMBL/GenBank/DDBJ whole genome shotgun (WGS) entry which is preliminary data.</text>
</comment>
<dbReference type="OrthoDB" id="7917007at2"/>
<organism evidence="2 3">
    <name type="scientific">Hansschlegelia zhihuaiae</name>
    <dbReference type="NCBI Taxonomy" id="405005"/>
    <lineage>
        <taxon>Bacteria</taxon>
        <taxon>Pseudomonadati</taxon>
        <taxon>Pseudomonadota</taxon>
        <taxon>Alphaproteobacteria</taxon>
        <taxon>Hyphomicrobiales</taxon>
        <taxon>Methylopilaceae</taxon>
        <taxon>Hansschlegelia</taxon>
    </lineage>
</organism>
<accession>A0A4Q0MM58</accession>
<evidence type="ECO:0000256" key="1">
    <source>
        <dbReference type="SAM" id="MobiDB-lite"/>
    </source>
</evidence>
<dbReference type="AlphaFoldDB" id="A0A4Q0MM58"/>
<protein>
    <submittedName>
        <fullName evidence="2">Uncharacterized protein</fullName>
    </submittedName>
</protein>
<evidence type="ECO:0000313" key="3">
    <source>
        <dbReference type="Proteomes" id="UP000289708"/>
    </source>
</evidence>
<evidence type="ECO:0000313" key="2">
    <source>
        <dbReference type="EMBL" id="RXF74804.1"/>
    </source>
</evidence>
<sequence length="214" mass="24709">MFDISYVADRHRAAPTFWRPHSDLRDAKSSRRRGRLALLRMRSEIAADRVRAAFRRLEDQKAGFREDQPRWPKGSGETSGRWSGGVGVAVSSGRTKPRPNGHHLVPRSVAASQEFNLSSQARQVFDQETTGMLYGASHRFSELHRQYNFAVSDALRDYLRERGISGSSMTSNDAEDFIRRIYGSSDPRIRNFNLYLYRQRLYRILRRFGPLGRE</sequence>
<name>A0A4Q0MM58_9HYPH</name>
<dbReference type="EMBL" id="RYFI01000003">
    <property type="protein sequence ID" value="RXF74804.1"/>
    <property type="molecule type" value="Genomic_DNA"/>
</dbReference>
<gene>
    <name evidence="2" type="ORF">EK403_05365</name>
</gene>
<feature type="region of interest" description="Disordered" evidence="1">
    <location>
        <begin position="63"/>
        <end position="104"/>
    </location>
</feature>
<dbReference type="Proteomes" id="UP000289708">
    <property type="component" value="Unassembled WGS sequence"/>
</dbReference>